<evidence type="ECO:0000313" key="3">
    <source>
        <dbReference type="Proteomes" id="UP000063308"/>
    </source>
</evidence>
<organism evidence="2 3">
    <name type="scientific">Bradyrhizobium diazoefficiens</name>
    <dbReference type="NCBI Taxonomy" id="1355477"/>
    <lineage>
        <taxon>Bacteria</taxon>
        <taxon>Pseudomonadati</taxon>
        <taxon>Pseudomonadota</taxon>
        <taxon>Alphaproteobacteria</taxon>
        <taxon>Hyphomicrobiales</taxon>
        <taxon>Nitrobacteraceae</taxon>
        <taxon>Bradyrhizobium</taxon>
    </lineage>
</organism>
<sequence length="37" mass="3663">MLHIGRCGGSGKSGMSLRGRPGSPLPTMACFEGSAGV</sequence>
<dbReference type="AlphaFoldDB" id="A0A0E3VTL0"/>
<proteinExistence type="predicted"/>
<accession>A0A0E3VTL0</accession>
<reference evidence="2 3" key="1">
    <citation type="submission" date="2014-11" db="EMBL/GenBank/DDBJ databases">
        <title>Symbiosis island explosion on the genome of extra-slow-growing strains of soybean bradyrhizobia with massive insertion sequences.</title>
        <authorList>
            <person name="Iida T."/>
            <person name="Minamisawa K."/>
        </authorList>
    </citation>
    <scope>NUCLEOTIDE SEQUENCE [LARGE SCALE GENOMIC DNA]</scope>
    <source>
        <strain evidence="2 3">NK6</strain>
    </source>
</reference>
<evidence type="ECO:0000313" key="2">
    <source>
        <dbReference type="EMBL" id="BAR55845.1"/>
    </source>
</evidence>
<dbReference type="Proteomes" id="UP000063308">
    <property type="component" value="Chromosome"/>
</dbReference>
<protein>
    <submittedName>
        <fullName evidence="2">Uncharacterized protein</fullName>
    </submittedName>
</protein>
<gene>
    <name evidence="2" type="ORF">NK6_2664</name>
</gene>
<dbReference type="EMBL" id="AP014685">
    <property type="protein sequence ID" value="BAR55845.1"/>
    <property type="molecule type" value="Genomic_DNA"/>
</dbReference>
<feature type="region of interest" description="Disordered" evidence="1">
    <location>
        <begin position="1"/>
        <end position="25"/>
    </location>
</feature>
<name>A0A0E3VTL0_9BRAD</name>
<feature type="compositionally biased region" description="Gly residues" evidence="1">
    <location>
        <begin position="1"/>
        <end position="12"/>
    </location>
</feature>
<evidence type="ECO:0000256" key="1">
    <source>
        <dbReference type="SAM" id="MobiDB-lite"/>
    </source>
</evidence>